<comment type="caution">
    <text evidence="1">The sequence shown here is derived from an EMBL/GenBank/DDBJ whole genome shotgun (WGS) entry which is preliminary data.</text>
</comment>
<dbReference type="Proteomes" id="UP001597344">
    <property type="component" value="Unassembled WGS sequence"/>
</dbReference>
<reference evidence="2" key="1">
    <citation type="journal article" date="2019" name="Int. J. Syst. Evol. Microbiol.">
        <title>The Global Catalogue of Microorganisms (GCM) 10K type strain sequencing project: providing services to taxonomists for standard genome sequencing and annotation.</title>
        <authorList>
            <consortium name="The Broad Institute Genomics Platform"/>
            <consortium name="The Broad Institute Genome Sequencing Center for Infectious Disease"/>
            <person name="Wu L."/>
            <person name="Ma J."/>
        </authorList>
    </citation>
    <scope>NUCLEOTIDE SEQUENCE [LARGE SCALE GENOMIC DNA]</scope>
    <source>
        <strain evidence="2">DT92</strain>
    </source>
</reference>
<gene>
    <name evidence="1" type="ORF">ACFSJT_08135</name>
</gene>
<dbReference type="InterPro" id="IPR011250">
    <property type="entry name" value="OMP/PagP_B-barrel"/>
</dbReference>
<sequence>MKVFRPEFFHNKNTTLKESLFLIIVALCLSNLNAQVQLRLEPGVLLETGSENLGVMLNIEPKVKASENTVIGLRFGIAINSQKFEIDDSTPFFIDDLDDNGMFSFVSTFDYYLNENYYRPYIGLGLGYYFFNNIDVSRRDGATDVLEGSVNNQLGLLLRGGLDLGNTRFGLEYNFITKADIEIPNGQIIGTVDNSYLGISIGFIIVGRKKQEKL</sequence>
<evidence type="ECO:0008006" key="3">
    <source>
        <dbReference type="Google" id="ProtNLM"/>
    </source>
</evidence>
<dbReference type="RefSeq" id="WP_378319756.1">
    <property type="nucleotide sequence ID" value="NZ_JBHUHY010000004.1"/>
</dbReference>
<organism evidence="1 2">
    <name type="scientific">Aquimarina celericrescens</name>
    <dbReference type="NCBI Taxonomy" id="1964542"/>
    <lineage>
        <taxon>Bacteria</taxon>
        <taxon>Pseudomonadati</taxon>
        <taxon>Bacteroidota</taxon>
        <taxon>Flavobacteriia</taxon>
        <taxon>Flavobacteriales</taxon>
        <taxon>Flavobacteriaceae</taxon>
        <taxon>Aquimarina</taxon>
    </lineage>
</organism>
<dbReference type="Gene3D" id="2.40.160.20">
    <property type="match status" value="1"/>
</dbReference>
<dbReference type="SUPFAM" id="SSF56925">
    <property type="entry name" value="OMPA-like"/>
    <property type="match status" value="1"/>
</dbReference>
<proteinExistence type="predicted"/>
<keyword evidence="2" id="KW-1185">Reference proteome</keyword>
<dbReference type="EMBL" id="JBHUHY010000004">
    <property type="protein sequence ID" value="MFD2186757.1"/>
    <property type="molecule type" value="Genomic_DNA"/>
</dbReference>
<protein>
    <recommendedName>
        <fullName evidence="3">Outer membrane protein beta-barrel domain-containing protein</fullName>
    </recommendedName>
</protein>
<evidence type="ECO:0000313" key="1">
    <source>
        <dbReference type="EMBL" id="MFD2186757.1"/>
    </source>
</evidence>
<name>A0ABW5AXG0_9FLAO</name>
<evidence type="ECO:0000313" key="2">
    <source>
        <dbReference type="Proteomes" id="UP001597344"/>
    </source>
</evidence>
<accession>A0ABW5AXG0</accession>